<reference evidence="2 3" key="1">
    <citation type="submission" date="2023-11" db="EMBL/GenBank/DDBJ databases">
        <title>MicrobeMod: A computational toolkit for identifying prokaryotic methylation and restriction-modification with nanopore sequencing.</title>
        <authorList>
            <person name="Crits-Christoph A."/>
            <person name="Kang S.C."/>
            <person name="Lee H."/>
            <person name="Ostrov N."/>
        </authorList>
    </citation>
    <scope>NUCLEOTIDE SEQUENCE [LARGE SCALE GENOMIC DNA]</scope>
    <source>
        <strain evidence="2 3">ATCC 23090</strain>
    </source>
</reference>
<sequence length="416" mass="46176">MITTLSSEELHHVKTAMLAEQRERAVLGEQREKAVLGEQVQRLGNAYLGNEGAHINYIHHLNSFWKCVANDTRLRPNHISLYMTLFITWNAYRFRHRFPIKREQVMRSCKIGSANTYTHCLKWLHKCGYIIYYPSGRPYIPCTVSMVGFAEEGGRKGGLAVGDMGGDVGSDMGGEGVIHAVVGVDRRGVDVHRDGESDMCGGGSNMRVSGESDMRRGGGREIRADIGSDIHTDGGGDMHRGVGIDMPASAETDIRAGTKTDTHTGTKTDTGTDLRTDTHTGIETDTGTDLRTDTHTGIETDTGTVAELRHNYLNKQIIFKTGGKQAPAKRNDLFISKKEKPTIEVVLEWFAQREVTSKEARRFFYHYEAISWTLSGQPIMDWEAAAAKWSENIKPNKNGKSGKSHTNVTRSYSDPL</sequence>
<protein>
    <submittedName>
        <fullName evidence="2">Uncharacterized protein</fullName>
    </submittedName>
</protein>
<dbReference type="EMBL" id="CP140154">
    <property type="protein sequence ID" value="WQG91961.1"/>
    <property type="molecule type" value="Genomic_DNA"/>
</dbReference>
<dbReference type="RefSeq" id="WP_322518590.1">
    <property type="nucleotide sequence ID" value="NZ_CP139972.1"/>
</dbReference>
<feature type="region of interest" description="Disordered" evidence="1">
    <location>
        <begin position="258"/>
        <end position="296"/>
    </location>
</feature>
<evidence type="ECO:0000313" key="2">
    <source>
        <dbReference type="EMBL" id="WQG91961.1"/>
    </source>
</evidence>
<organism evidence="2 3">
    <name type="scientific">Chitinophaga sancti</name>
    <dbReference type="NCBI Taxonomy" id="1004"/>
    <lineage>
        <taxon>Bacteria</taxon>
        <taxon>Pseudomonadati</taxon>
        <taxon>Bacteroidota</taxon>
        <taxon>Chitinophagia</taxon>
        <taxon>Chitinophagales</taxon>
        <taxon>Chitinophagaceae</taxon>
        <taxon>Chitinophaga</taxon>
    </lineage>
</organism>
<feature type="compositionally biased region" description="Polar residues" evidence="1">
    <location>
        <begin position="393"/>
        <end position="416"/>
    </location>
</feature>
<name>A0ABZ0XNG9_9BACT</name>
<gene>
    <name evidence="2" type="ORF">SR876_10625</name>
</gene>
<keyword evidence="3" id="KW-1185">Reference proteome</keyword>
<proteinExistence type="predicted"/>
<evidence type="ECO:0000256" key="1">
    <source>
        <dbReference type="SAM" id="MobiDB-lite"/>
    </source>
</evidence>
<feature type="region of interest" description="Disordered" evidence="1">
    <location>
        <begin position="192"/>
        <end position="217"/>
    </location>
</feature>
<evidence type="ECO:0000313" key="3">
    <source>
        <dbReference type="Proteomes" id="UP001326715"/>
    </source>
</evidence>
<feature type="region of interest" description="Disordered" evidence="1">
    <location>
        <begin position="392"/>
        <end position="416"/>
    </location>
</feature>
<dbReference type="Proteomes" id="UP001326715">
    <property type="component" value="Chromosome"/>
</dbReference>
<accession>A0ABZ0XNG9</accession>